<evidence type="ECO:0000313" key="4">
    <source>
        <dbReference type="Proteomes" id="UP000095712"/>
    </source>
</evidence>
<evidence type="ECO:0000313" key="3">
    <source>
        <dbReference type="EMBL" id="MZL35256.1"/>
    </source>
</evidence>
<organism evidence="2 4">
    <name type="scientific">Blautia wexlerae</name>
    <dbReference type="NCBI Taxonomy" id="418240"/>
    <lineage>
        <taxon>Bacteria</taxon>
        <taxon>Bacillati</taxon>
        <taxon>Bacillota</taxon>
        <taxon>Clostridia</taxon>
        <taxon>Lachnospirales</taxon>
        <taxon>Lachnospiraceae</taxon>
        <taxon>Blautia</taxon>
    </lineage>
</organism>
<proteinExistence type="predicted"/>
<evidence type="ECO:0000256" key="1">
    <source>
        <dbReference type="SAM" id="Phobius"/>
    </source>
</evidence>
<reference evidence="2 4" key="1">
    <citation type="submission" date="2015-09" db="EMBL/GenBank/DDBJ databases">
        <authorList>
            <consortium name="Pathogen Informatics"/>
        </authorList>
    </citation>
    <scope>NUCLEOTIDE SEQUENCE [LARGE SCALE GENOMIC DNA]</scope>
    <source>
        <strain evidence="2 4">2789STDY5834911</strain>
    </source>
</reference>
<feature type="transmembrane region" description="Helical" evidence="1">
    <location>
        <begin position="252"/>
        <end position="272"/>
    </location>
</feature>
<dbReference type="Proteomes" id="UP000095712">
    <property type="component" value="Unassembled WGS sequence"/>
</dbReference>
<dbReference type="AlphaFoldDB" id="A0A174QFN7"/>
<feature type="transmembrane region" description="Helical" evidence="1">
    <location>
        <begin position="53"/>
        <end position="75"/>
    </location>
</feature>
<keyword evidence="1" id="KW-0472">Membrane</keyword>
<feature type="transmembrane region" description="Helical" evidence="1">
    <location>
        <begin position="96"/>
        <end position="125"/>
    </location>
</feature>
<accession>A0A174QFN7</accession>
<dbReference type="Proteomes" id="UP000477285">
    <property type="component" value="Unassembled WGS sequence"/>
</dbReference>
<name>A0A174QFN7_9FIRM</name>
<feature type="transmembrane region" description="Helical" evidence="1">
    <location>
        <begin position="198"/>
        <end position="218"/>
    </location>
</feature>
<keyword evidence="1" id="KW-0812">Transmembrane</keyword>
<sequence>MKLLQYTWKNSMMKIANSKMAVFVILMIVVSRSYVGAIRQFSVAVDYPSSWCVFPFAMCSFSYLIMFWFGVIYANSDVPFMQHVNMYHAIRVGRKCWALGQIGGIFIRSVVLTVVAVICTILPLLPDIEWSNEWGKLLRTAATTRALTQFDSSVFIYYEIFSEFSPLQLIGLEILLCACICTFIGVLMFLLSLFLNKIAAVAGGLALAIALFPVLNIHPMIRHKLAFFIPTIWAELARIATPDYGYYWLPSIPYMFGFLIAGILCMTVIILIKVKKIEFNWENEDI</sequence>
<feature type="transmembrane region" description="Helical" evidence="1">
    <location>
        <begin position="169"/>
        <end position="191"/>
    </location>
</feature>
<protein>
    <recommendedName>
        <fullName evidence="6">ABC-2 family transporter protein</fullName>
    </recommendedName>
</protein>
<dbReference type="GeneID" id="75077952"/>
<dbReference type="EMBL" id="CZAW01000028">
    <property type="protein sequence ID" value="CUP72122.1"/>
    <property type="molecule type" value="Genomic_DNA"/>
</dbReference>
<evidence type="ECO:0000313" key="2">
    <source>
        <dbReference type="EMBL" id="CUP72122.1"/>
    </source>
</evidence>
<evidence type="ECO:0008006" key="6">
    <source>
        <dbReference type="Google" id="ProtNLM"/>
    </source>
</evidence>
<gene>
    <name evidence="2" type="ORF">ERS852523_02576</name>
    <name evidence="3" type="ORF">GT728_19270</name>
</gene>
<reference evidence="3 5" key="2">
    <citation type="journal article" date="2019" name="Nat. Med.">
        <title>A library of human gut bacterial isolates paired with longitudinal multiomics data enables mechanistic microbiome research.</title>
        <authorList>
            <person name="Poyet M."/>
            <person name="Groussin M."/>
            <person name="Gibbons S.M."/>
            <person name="Avila-Pacheco J."/>
            <person name="Jiang X."/>
            <person name="Kearney S.M."/>
            <person name="Perrotta A.R."/>
            <person name="Berdy B."/>
            <person name="Zhao S."/>
            <person name="Lieberman T.D."/>
            <person name="Swanson P.K."/>
            <person name="Smith M."/>
            <person name="Roesemann S."/>
            <person name="Alexander J.E."/>
            <person name="Rich S.A."/>
            <person name="Livny J."/>
            <person name="Vlamakis H."/>
            <person name="Clish C."/>
            <person name="Bullock K."/>
            <person name="Deik A."/>
            <person name="Scott J."/>
            <person name="Pierce K.A."/>
            <person name="Xavier R.J."/>
            <person name="Alm E.J."/>
        </authorList>
    </citation>
    <scope>NUCLEOTIDE SEQUENCE [LARGE SCALE GENOMIC DNA]</scope>
    <source>
        <strain evidence="3 5">BIOML-A1</strain>
    </source>
</reference>
<dbReference type="OrthoDB" id="2846816at2"/>
<evidence type="ECO:0000313" key="5">
    <source>
        <dbReference type="Proteomes" id="UP000477285"/>
    </source>
</evidence>
<dbReference type="RefSeq" id="WP_025580728.1">
    <property type="nucleotide sequence ID" value="NZ_CZAW01000028.1"/>
</dbReference>
<keyword evidence="1" id="KW-1133">Transmembrane helix</keyword>
<dbReference type="EMBL" id="WWVQ01000083">
    <property type="protein sequence ID" value="MZL35256.1"/>
    <property type="molecule type" value="Genomic_DNA"/>
</dbReference>